<keyword evidence="4" id="KW-0238">DNA-binding</keyword>
<dbReference type="Pfam" id="PF22381">
    <property type="entry name" value="Staph_reg_Sar_Rot"/>
    <property type="match status" value="1"/>
</dbReference>
<dbReference type="InterPro" id="IPR010166">
    <property type="entry name" value="SarA/Rot_dom"/>
</dbReference>
<dbReference type="GO" id="GO:0006950">
    <property type="term" value="P:response to stress"/>
    <property type="evidence" value="ECO:0007669"/>
    <property type="project" value="TreeGrafter"/>
</dbReference>
<dbReference type="Gene3D" id="1.10.10.10">
    <property type="entry name" value="Winged helix-like DNA-binding domain superfamily/Winged helix DNA-binding domain"/>
    <property type="match status" value="1"/>
</dbReference>
<dbReference type="KEGG" id="seqo:SE1039_19580"/>
<reference evidence="8" key="1">
    <citation type="submission" date="2022-05" db="EMBL/GenBank/DDBJ databases">
        <title>Comparative genomics of Staphylococcus equorum isolates.</title>
        <authorList>
            <person name="Luelf R.H."/>
        </authorList>
    </citation>
    <scope>NUCLEOTIDE SEQUENCE</scope>
    <source>
        <strain evidence="8">TMW 2.2497</strain>
    </source>
</reference>
<sequence length="115" mass="13902">MNEQNFKSLNELIATYQQGRKFFKTTKKNYKLNYEEVLILNYLYNCKENDVTAKEIAQYSELKPYYLTKALQKLIKMDFLNKKRSNIDERTVVVYINQAQRDKINELIENLQEQF</sequence>
<dbReference type="PANTHER" id="PTHR33164:SF56">
    <property type="entry name" value="HTH-TYPE TRANSCRIPTIONAL REGULATOR MHQR"/>
    <property type="match status" value="1"/>
</dbReference>
<keyword evidence="1" id="KW-0678">Repressor</keyword>
<evidence type="ECO:0000256" key="4">
    <source>
        <dbReference type="ARBA" id="ARBA00023125"/>
    </source>
</evidence>
<dbReference type="PANTHER" id="PTHR33164">
    <property type="entry name" value="TRANSCRIPTIONAL REGULATOR, MARR FAMILY"/>
    <property type="match status" value="1"/>
</dbReference>
<evidence type="ECO:0000313" key="9">
    <source>
        <dbReference type="Proteomes" id="UP001152422"/>
    </source>
</evidence>
<evidence type="ECO:0000256" key="6">
    <source>
        <dbReference type="ARBA" id="ARBA00023163"/>
    </source>
</evidence>
<dbReference type="InterPro" id="IPR055166">
    <property type="entry name" value="Transc_reg_Sar_Rot_HTH"/>
</dbReference>
<gene>
    <name evidence="8" type="ORF">M4L89_06045</name>
</gene>
<evidence type="ECO:0000313" key="8">
    <source>
        <dbReference type="EMBL" id="MDG0845782.1"/>
    </source>
</evidence>
<accession>A0A1E5TQX7</accession>
<keyword evidence="5" id="KW-0010">Activator</keyword>
<evidence type="ECO:0000256" key="3">
    <source>
        <dbReference type="ARBA" id="ARBA00023026"/>
    </source>
</evidence>
<evidence type="ECO:0000259" key="7">
    <source>
        <dbReference type="Pfam" id="PF22381"/>
    </source>
</evidence>
<name>A0A1E5TQX7_9STAP</name>
<evidence type="ECO:0000256" key="1">
    <source>
        <dbReference type="ARBA" id="ARBA00022491"/>
    </source>
</evidence>
<feature type="domain" description="Transcriptional regulator SarA/SarZ/Rot-like helix-turn-helix" evidence="7">
    <location>
        <begin position="21"/>
        <end position="107"/>
    </location>
</feature>
<keyword evidence="2" id="KW-0805">Transcription regulation</keyword>
<keyword evidence="3" id="KW-0843">Virulence</keyword>
<comment type="caution">
    <text evidence="8">The sequence shown here is derived from an EMBL/GenBank/DDBJ whole genome shotgun (WGS) entry which is preliminary data.</text>
</comment>
<keyword evidence="9" id="KW-1185">Reference proteome</keyword>
<dbReference type="InterPro" id="IPR036388">
    <property type="entry name" value="WH-like_DNA-bd_sf"/>
</dbReference>
<dbReference type="InterPro" id="IPR039422">
    <property type="entry name" value="MarR/SlyA-like"/>
</dbReference>
<keyword evidence="6" id="KW-0804">Transcription</keyword>
<dbReference type="GO" id="GO:0003700">
    <property type="term" value="F:DNA-binding transcription factor activity"/>
    <property type="evidence" value="ECO:0007669"/>
    <property type="project" value="InterPro"/>
</dbReference>
<dbReference type="GO" id="GO:0003677">
    <property type="term" value="F:DNA binding"/>
    <property type="evidence" value="ECO:0007669"/>
    <property type="project" value="UniProtKB-KW"/>
</dbReference>
<dbReference type="NCBIfam" id="TIGR01889">
    <property type="entry name" value="Staph_reg_Sar"/>
    <property type="match status" value="1"/>
</dbReference>
<organism evidence="8 9">
    <name type="scientific">Staphylococcus equorum</name>
    <dbReference type="NCBI Taxonomy" id="246432"/>
    <lineage>
        <taxon>Bacteria</taxon>
        <taxon>Bacillati</taxon>
        <taxon>Bacillota</taxon>
        <taxon>Bacilli</taxon>
        <taxon>Bacillales</taxon>
        <taxon>Staphylococcaceae</taxon>
        <taxon>Staphylococcus</taxon>
    </lineage>
</organism>
<dbReference type="RefSeq" id="WP_046465860.1">
    <property type="nucleotide sequence ID" value="NZ_CBCPHY010000002.1"/>
</dbReference>
<dbReference type="SUPFAM" id="SSF46785">
    <property type="entry name" value="Winged helix' DNA-binding domain"/>
    <property type="match status" value="1"/>
</dbReference>
<dbReference type="InterPro" id="IPR036390">
    <property type="entry name" value="WH_DNA-bd_sf"/>
</dbReference>
<dbReference type="Proteomes" id="UP001152422">
    <property type="component" value="Unassembled WGS sequence"/>
</dbReference>
<proteinExistence type="predicted"/>
<dbReference type="AlphaFoldDB" id="A0A1E5TQX7"/>
<evidence type="ECO:0000256" key="2">
    <source>
        <dbReference type="ARBA" id="ARBA00023015"/>
    </source>
</evidence>
<dbReference type="EMBL" id="JAMBQA010000002">
    <property type="protein sequence ID" value="MDG0845782.1"/>
    <property type="molecule type" value="Genomic_DNA"/>
</dbReference>
<protein>
    <submittedName>
        <fullName evidence="8">MarR family transcriptional regulator</fullName>
    </submittedName>
</protein>
<evidence type="ECO:0000256" key="5">
    <source>
        <dbReference type="ARBA" id="ARBA00023159"/>
    </source>
</evidence>